<evidence type="ECO:0000256" key="2">
    <source>
        <dbReference type="ARBA" id="ARBA00023125"/>
    </source>
</evidence>
<gene>
    <name evidence="5" type="ORF">FL622_12130</name>
</gene>
<dbReference type="Gene3D" id="1.10.10.10">
    <property type="entry name" value="Winged helix-like DNA-binding domain superfamily/Winged helix DNA-binding domain"/>
    <property type="match status" value="1"/>
</dbReference>
<dbReference type="Gene3D" id="3.40.50.2300">
    <property type="match status" value="1"/>
</dbReference>
<comment type="caution">
    <text evidence="5">The sequence shown here is derived from an EMBL/GenBank/DDBJ whole genome shotgun (WGS) entry which is preliminary data.</text>
</comment>
<dbReference type="EMBL" id="VJVV01000008">
    <property type="protein sequence ID" value="TRO80359.1"/>
    <property type="molecule type" value="Genomic_DNA"/>
</dbReference>
<dbReference type="PRINTS" id="PR00038">
    <property type="entry name" value="HTHLUXR"/>
</dbReference>
<evidence type="ECO:0000256" key="3">
    <source>
        <dbReference type="ARBA" id="ARBA00023163"/>
    </source>
</evidence>
<evidence type="ECO:0000256" key="1">
    <source>
        <dbReference type="ARBA" id="ARBA00023015"/>
    </source>
</evidence>
<dbReference type="InterPro" id="IPR036388">
    <property type="entry name" value="WH-like_DNA-bd_sf"/>
</dbReference>
<dbReference type="GO" id="GO:0003677">
    <property type="term" value="F:DNA binding"/>
    <property type="evidence" value="ECO:0007669"/>
    <property type="project" value="UniProtKB-KW"/>
</dbReference>
<evidence type="ECO:0000259" key="4">
    <source>
        <dbReference type="PROSITE" id="PS50043"/>
    </source>
</evidence>
<keyword evidence="6" id="KW-1185">Reference proteome</keyword>
<dbReference type="PANTHER" id="PTHR44688">
    <property type="entry name" value="DNA-BINDING TRANSCRIPTIONAL ACTIVATOR DEVR_DOSR"/>
    <property type="match status" value="1"/>
</dbReference>
<name>A0A550JAS9_9BACT</name>
<keyword evidence="1" id="KW-0805">Transcription regulation</keyword>
<dbReference type="PROSITE" id="PS00622">
    <property type="entry name" value="HTH_LUXR_1"/>
    <property type="match status" value="1"/>
</dbReference>
<dbReference type="InterPro" id="IPR016032">
    <property type="entry name" value="Sig_transdc_resp-reg_C-effctor"/>
</dbReference>
<dbReference type="AlphaFoldDB" id="A0A550JAS9"/>
<keyword evidence="2" id="KW-0238">DNA-binding</keyword>
<dbReference type="RefSeq" id="WP_092058647.1">
    <property type="nucleotide sequence ID" value="NZ_FOJJ01000040.1"/>
</dbReference>
<organism evidence="5 6">
    <name type="scientific">Trichloromonas acetexigens</name>
    <dbReference type="NCBI Taxonomy" id="38815"/>
    <lineage>
        <taxon>Bacteria</taxon>
        <taxon>Pseudomonadati</taxon>
        <taxon>Thermodesulfobacteriota</taxon>
        <taxon>Desulfuromonadia</taxon>
        <taxon>Desulfuromonadales</taxon>
        <taxon>Trichloromonadaceae</taxon>
        <taxon>Trichloromonas</taxon>
    </lineage>
</organism>
<evidence type="ECO:0000313" key="6">
    <source>
        <dbReference type="Proteomes" id="UP000317155"/>
    </source>
</evidence>
<dbReference type="CDD" id="cd06170">
    <property type="entry name" value="LuxR_C_like"/>
    <property type="match status" value="1"/>
</dbReference>
<accession>A0A550JAS9</accession>
<feature type="domain" description="HTH luxR-type" evidence="4">
    <location>
        <begin position="145"/>
        <end position="210"/>
    </location>
</feature>
<proteinExistence type="predicted"/>
<dbReference type="OrthoDB" id="5398077at2"/>
<dbReference type="SUPFAM" id="SSF46894">
    <property type="entry name" value="C-terminal effector domain of the bipartite response regulators"/>
    <property type="match status" value="1"/>
</dbReference>
<dbReference type="Proteomes" id="UP000317155">
    <property type="component" value="Unassembled WGS sequence"/>
</dbReference>
<dbReference type="InterPro" id="IPR000792">
    <property type="entry name" value="Tscrpt_reg_LuxR_C"/>
</dbReference>
<dbReference type="GO" id="GO:0006355">
    <property type="term" value="P:regulation of DNA-templated transcription"/>
    <property type="evidence" value="ECO:0007669"/>
    <property type="project" value="InterPro"/>
</dbReference>
<protein>
    <submittedName>
        <fullName evidence="5">Response regulator transcription factor</fullName>
    </submittedName>
</protein>
<dbReference type="PROSITE" id="PS50043">
    <property type="entry name" value="HTH_LUXR_2"/>
    <property type="match status" value="1"/>
</dbReference>
<dbReference type="PANTHER" id="PTHR44688:SF16">
    <property type="entry name" value="DNA-BINDING TRANSCRIPTIONAL ACTIVATOR DEVR_DOSR"/>
    <property type="match status" value="1"/>
</dbReference>
<sequence>MNLTGKTVRIVGMRRLHNEVLAEFIRSRLGAECLLAPGIHGDPLPGTLLLLDCLGADRESLLCRLRQGPLFGSSGAFFALFNLDRNLDIAKEALAAGVRGLFFADDSADTLLKGISLLFAGEFWVPRRILSEYLLSRMVPSPPVLSVEMPQLTRREREVLGLLANGASNDQIGSRMCISTRTVKTHVYNIFRKIHVSSRLEAALWIARHV</sequence>
<reference evidence="5 6" key="1">
    <citation type="submission" date="2019-07" db="EMBL/GenBank/DDBJ databases">
        <title>Insights of Desulfuromonas acetexigens electromicrobiology.</title>
        <authorList>
            <person name="Katuri K."/>
            <person name="Sapireddy V."/>
            <person name="Shaw D.R."/>
            <person name="Saikaly P."/>
        </authorList>
    </citation>
    <scope>NUCLEOTIDE SEQUENCE [LARGE SCALE GENOMIC DNA]</scope>
    <source>
        <strain evidence="5 6">2873</strain>
    </source>
</reference>
<evidence type="ECO:0000313" key="5">
    <source>
        <dbReference type="EMBL" id="TRO80359.1"/>
    </source>
</evidence>
<keyword evidence="3" id="KW-0804">Transcription</keyword>
<dbReference type="SMART" id="SM00421">
    <property type="entry name" value="HTH_LUXR"/>
    <property type="match status" value="1"/>
</dbReference>
<dbReference type="Pfam" id="PF00196">
    <property type="entry name" value="GerE"/>
    <property type="match status" value="1"/>
</dbReference>